<evidence type="ECO:0000256" key="1">
    <source>
        <dbReference type="SAM" id="Phobius"/>
    </source>
</evidence>
<reference evidence="3" key="1">
    <citation type="journal article" date="2019" name="Int. J. Syst. Evol. Microbiol.">
        <title>The Global Catalogue of Microorganisms (GCM) 10K type strain sequencing project: providing services to taxonomists for standard genome sequencing and annotation.</title>
        <authorList>
            <consortium name="The Broad Institute Genomics Platform"/>
            <consortium name="The Broad Institute Genome Sequencing Center for Infectious Disease"/>
            <person name="Wu L."/>
            <person name="Ma J."/>
        </authorList>
    </citation>
    <scope>NUCLEOTIDE SEQUENCE [LARGE SCALE GENOMIC DNA]</scope>
    <source>
        <strain evidence="3">TISTR 2562</strain>
    </source>
</reference>
<evidence type="ECO:0000313" key="2">
    <source>
        <dbReference type="EMBL" id="MFD2740540.1"/>
    </source>
</evidence>
<keyword evidence="3" id="KW-1185">Reference proteome</keyword>
<name>A0ABW5U4L5_9RHOB</name>
<feature type="transmembrane region" description="Helical" evidence="1">
    <location>
        <begin position="20"/>
        <end position="37"/>
    </location>
</feature>
<protein>
    <submittedName>
        <fullName evidence="2">Antifreeze protein</fullName>
    </submittedName>
</protein>
<keyword evidence="1" id="KW-1133">Transmembrane helix</keyword>
<accession>A0ABW5U4L5</accession>
<gene>
    <name evidence="2" type="ORF">ACFSUD_13210</name>
</gene>
<comment type="caution">
    <text evidence="2">The sequence shown here is derived from an EMBL/GenBank/DDBJ whole genome shotgun (WGS) entry which is preliminary data.</text>
</comment>
<dbReference type="RefSeq" id="WP_386375075.1">
    <property type="nucleotide sequence ID" value="NZ_JBHUMP010000011.1"/>
</dbReference>
<organism evidence="2 3">
    <name type="scientific">Sulfitobacter aestuarii</name>
    <dbReference type="NCBI Taxonomy" id="2161676"/>
    <lineage>
        <taxon>Bacteria</taxon>
        <taxon>Pseudomonadati</taxon>
        <taxon>Pseudomonadota</taxon>
        <taxon>Alphaproteobacteria</taxon>
        <taxon>Rhodobacterales</taxon>
        <taxon>Roseobacteraceae</taxon>
        <taxon>Sulfitobacter</taxon>
    </lineage>
</organism>
<keyword evidence="1" id="KW-0472">Membrane</keyword>
<proteinExistence type="predicted"/>
<dbReference type="Proteomes" id="UP001597474">
    <property type="component" value="Unassembled WGS sequence"/>
</dbReference>
<evidence type="ECO:0000313" key="3">
    <source>
        <dbReference type="Proteomes" id="UP001597474"/>
    </source>
</evidence>
<sequence>MSPFTLFDLNLRMTALMLDTQAVIALRLLAIGGILPARRGENQRMLAEKAPAWNEAWSAATSAMLAGQRPDQVLAASMAPLGRKVRANRKRLSK</sequence>
<dbReference type="EMBL" id="JBHUMP010000011">
    <property type="protein sequence ID" value="MFD2740540.1"/>
    <property type="molecule type" value="Genomic_DNA"/>
</dbReference>
<keyword evidence="1" id="KW-0812">Transmembrane</keyword>